<dbReference type="EMBL" id="CAJNOL010000044">
    <property type="protein sequence ID" value="CAF0782843.1"/>
    <property type="molecule type" value="Genomic_DNA"/>
</dbReference>
<evidence type="ECO:0000313" key="2">
    <source>
        <dbReference type="EMBL" id="CAF0782843.1"/>
    </source>
</evidence>
<evidence type="ECO:0000313" key="1">
    <source>
        <dbReference type="EMBL" id="CAF0723614.1"/>
    </source>
</evidence>
<gene>
    <name evidence="2" type="ORF">JXQ802_LOCUS3319</name>
    <name evidence="1" type="ORF">PYM288_LOCUS427</name>
</gene>
<protein>
    <submittedName>
        <fullName evidence="2">Uncharacterized protein</fullName>
    </submittedName>
</protein>
<comment type="caution">
    <text evidence="2">The sequence shown here is derived from an EMBL/GenBank/DDBJ whole genome shotgun (WGS) entry which is preliminary data.</text>
</comment>
<reference evidence="2" key="1">
    <citation type="submission" date="2021-02" db="EMBL/GenBank/DDBJ databases">
        <authorList>
            <person name="Nowell W R."/>
        </authorList>
    </citation>
    <scope>NUCLEOTIDE SEQUENCE</scope>
</reference>
<accession>A0A813RIC4</accession>
<dbReference type="Proteomes" id="UP000663854">
    <property type="component" value="Unassembled WGS sequence"/>
</dbReference>
<sequence>MSLDTTENDAEIARILTEEYNLASGSSSPNAVRSSKLCWSVSAENFIMDNTQQIETSIPENQKCLPQFEDDSEIAFILQIEEIVLSENKINENTINITDAQLEKTHKDMTKALQPTKETDLMTRIFGMFATIQTRYTDCQTKNQALIEQIQRLSIQLYPLLIPLKTQGRTGISRAAVPAIAIGLITNVLQGNIQFNDAKEIMLNMLQIWNESNVWYEFLEQLVYILVAVTVPSFSQGAMGKIMGKISPLK</sequence>
<organism evidence="2 3">
    <name type="scientific">Rotaria sordida</name>
    <dbReference type="NCBI Taxonomy" id="392033"/>
    <lineage>
        <taxon>Eukaryota</taxon>
        <taxon>Metazoa</taxon>
        <taxon>Spiralia</taxon>
        <taxon>Gnathifera</taxon>
        <taxon>Rotifera</taxon>
        <taxon>Eurotatoria</taxon>
        <taxon>Bdelloidea</taxon>
        <taxon>Philodinida</taxon>
        <taxon>Philodinidae</taxon>
        <taxon>Rotaria</taxon>
    </lineage>
</organism>
<dbReference type="EMBL" id="CAJNOH010000001">
    <property type="protein sequence ID" value="CAF0723614.1"/>
    <property type="molecule type" value="Genomic_DNA"/>
</dbReference>
<proteinExistence type="predicted"/>
<dbReference type="Proteomes" id="UP000663870">
    <property type="component" value="Unassembled WGS sequence"/>
</dbReference>
<name>A0A813RIC4_9BILA</name>
<dbReference type="AlphaFoldDB" id="A0A813RIC4"/>
<evidence type="ECO:0000313" key="3">
    <source>
        <dbReference type="Proteomes" id="UP000663870"/>
    </source>
</evidence>
<keyword evidence="3" id="KW-1185">Reference proteome</keyword>